<protein>
    <recommendedName>
        <fullName evidence="2 12">Peroxidase</fullName>
        <ecNumber evidence="2 12">1.11.1.7</ecNumber>
    </recommendedName>
</protein>
<evidence type="ECO:0000256" key="8">
    <source>
        <dbReference type="ARBA" id="ARBA00023004"/>
    </source>
</evidence>
<dbReference type="PROSITE" id="PS00436">
    <property type="entry name" value="PEROXIDASE_2"/>
    <property type="match status" value="1"/>
</dbReference>
<dbReference type="PANTHER" id="PTHR31235">
    <property type="entry name" value="PEROXIDASE 25-RELATED"/>
    <property type="match status" value="1"/>
</dbReference>
<keyword evidence="12" id="KW-0964">Secreted</keyword>
<evidence type="ECO:0000256" key="10">
    <source>
        <dbReference type="PIRSR" id="PIRSR600823-3"/>
    </source>
</evidence>
<accession>A0AA38SQ77</accession>
<dbReference type="InterPro" id="IPR002016">
    <property type="entry name" value="Haem_peroxidase"/>
</dbReference>
<dbReference type="GO" id="GO:0140825">
    <property type="term" value="F:lactoperoxidase activity"/>
    <property type="evidence" value="ECO:0007669"/>
    <property type="project" value="UniProtKB-EC"/>
</dbReference>
<keyword evidence="4 12" id="KW-0349">Heme</keyword>
<evidence type="ECO:0000256" key="2">
    <source>
        <dbReference type="ARBA" id="ARBA00012313"/>
    </source>
</evidence>
<feature type="binding site" description="axial binding residue" evidence="10">
    <location>
        <position position="292"/>
    </location>
    <ligand>
        <name>heme b</name>
        <dbReference type="ChEBI" id="CHEBI:60344"/>
    </ligand>
    <ligandPart>
        <name>Fe</name>
        <dbReference type="ChEBI" id="CHEBI:18248"/>
    </ligandPart>
</feature>
<evidence type="ECO:0000259" key="13">
    <source>
        <dbReference type="PROSITE" id="PS50873"/>
    </source>
</evidence>
<keyword evidence="6 10" id="KW-0106">Calcium</keyword>
<dbReference type="PRINTS" id="PR00458">
    <property type="entry name" value="PEROXIDASE"/>
</dbReference>
<feature type="binding site" evidence="9">
    <location>
        <position position="280"/>
    </location>
    <ligand>
        <name>substrate</name>
    </ligand>
</feature>
<proteinExistence type="inferred from homology"/>
<evidence type="ECO:0000256" key="12">
    <source>
        <dbReference type="RuleBase" id="RU362060"/>
    </source>
</evidence>
<dbReference type="InterPro" id="IPR010255">
    <property type="entry name" value="Haem_peroxidase_sf"/>
</dbReference>
<evidence type="ECO:0000256" key="1">
    <source>
        <dbReference type="ARBA" id="ARBA00000189"/>
    </source>
</evidence>
<keyword evidence="15" id="KW-1185">Reference proteome</keyword>
<feature type="disulfide bond" evidence="11">
    <location>
        <begin position="299"/>
        <end position="331"/>
    </location>
</feature>
<evidence type="ECO:0000256" key="6">
    <source>
        <dbReference type="ARBA" id="ARBA00022837"/>
    </source>
</evidence>
<keyword evidence="3 12" id="KW-0575">Peroxidase</keyword>
<dbReference type="GO" id="GO:0005576">
    <property type="term" value="C:extracellular region"/>
    <property type="evidence" value="ECO:0007669"/>
    <property type="project" value="UniProtKB-SubCell"/>
</dbReference>
<comment type="subcellular location">
    <subcellularLocation>
        <location evidence="12">Secreted</location>
    </subcellularLocation>
</comment>
<dbReference type="Pfam" id="PF00141">
    <property type="entry name" value="peroxidase"/>
    <property type="match status" value="3"/>
</dbReference>
<dbReference type="Gene3D" id="1.10.420.10">
    <property type="entry name" value="Peroxidase, domain 2"/>
    <property type="match status" value="3"/>
</dbReference>
<dbReference type="GO" id="GO:0042744">
    <property type="term" value="P:hydrogen peroxide catabolic process"/>
    <property type="evidence" value="ECO:0007669"/>
    <property type="project" value="UniProtKB-KW"/>
</dbReference>
<evidence type="ECO:0000256" key="9">
    <source>
        <dbReference type="PIRSR" id="PIRSR600823-2"/>
    </source>
</evidence>
<organism evidence="14 15">
    <name type="scientific">Centaurea solstitialis</name>
    <name type="common">yellow star-thistle</name>
    <dbReference type="NCBI Taxonomy" id="347529"/>
    <lineage>
        <taxon>Eukaryota</taxon>
        <taxon>Viridiplantae</taxon>
        <taxon>Streptophyta</taxon>
        <taxon>Embryophyta</taxon>
        <taxon>Tracheophyta</taxon>
        <taxon>Spermatophyta</taxon>
        <taxon>Magnoliopsida</taxon>
        <taxon>eudicotyledons</taxon>
        <taxon>Gunneridae</taxon>
        <taxon>Pentapetalae</taxon>
        <taxon>asterids</taxon>
        <taxon>campanulids</taxon>
        <taxon>Asterales</taxon>
        <taxon>Asteraceae</taxon>
        <taxon>Carduoideae</taxon>
        <taxon>Cardueae</taxon>
        <taxon>Centaureinae</taxon>
        <taxon>Centaurea</taxon>
    </lineage>
</organism>
<feature type="binding site" evidence="10">
    <location>
        <position position="352"/>
    </location>
    <ligand>
        <name>Ca(2+)</name>
        <dbReference type="ChEBI" id="CHEBI:29108"/>
        <label>2</label>
    </ligand>
</feature>
<evidence type="ECO:0000256" key="5">
    <source>
        <dbReference type="ARBA" id="ARBA00022723"/>
    </source>
</evidence>
<keyword evidence="12" id="KW-0376">Hydrogen peroxide</keyword>
<keyword evidence="5 10" id="KW-0479">Metal-binding</keyword>
<dbReference type="GO" id="GO:0020037">
    <property type="term" value="F:heme binding"/>
    <property type="evidence" value="ECO:0007669"/>
    <property type="project" value="UniProtKB-UniRule"/>
</dbReference>
<evidence type="ECO:0000313" key="14">
    <source>
        <dbReference type="EMBL" id="KAJ9546009.1"/>
    </source>
</evidence>
<keyword evidence="11" id="KW-1015">Disulfide bond</keyword>
<comment type="similarity">
    <text evidence="12">Belongs to the peroxidase family. Classical plant (class III) peroxidase subfamily.</text>
</comment>
<reference evidence="14" key="1">
    <citation type="submission" date="2023-03" db="EMBL/GenBank/DDBJ databases">
        <title>Chromosome-scale reference genome and RAD-based genetic map of yellow starthistle (Centaurea solstitialis) reveal putative structural variation and QTLs associated with invader traits.</title>
        <authorList>
            <person name="Reatini B."/>
            <person name="Cang F.A."/>
            <person name="Jiang Q."/>
            <person name="Mckibben M.T.W."/>
            <person name="Barker M.S."/>
            <person name="Rieseberg L.H."/>
            <person name="Dlugosch K.M."/>
        </authorList>
    </citation>
    <scope>NUCLEOTIDE SEQUENCE</scope>
    <source>
        <strain evidence="14">CAN-66</strain>
        <tissue evidence="14">Leaf</tissue>
    </source>
</reference>
<comment type="function">
    <text evidence="12">Removal of H(2)O(2), oxidation of toxic reductants, biosynthesis and degradation of lignin, suberization, auxin catabolism, response to environmental stresses such as wounding, pathogen attack and oxidative stress.</text>
</comment>
<evidence type="ECO:0000256" key="7">
    <source>
        <dbReference type="ARBA" id="ARBA00023002"/>
    </source>
</evidence>
<sequence length="376" mass="41429">MSPCREAKSIILNTVRKVLINDHHVAAGILRLRFHDCIITVSSIFEFSIGCDVSVLLNSSGQALSEKDGSPNVSLRSFYVIHNANKWMQSICPSTVSCTDILTFTVRDVVFLVSAHTLGFAHCSCFQGRIHWFSATEEIDPTMKQSFAAKLRQIFSLHNSDRSAAVGIDPTSTLVDNRYFKEPLRGKDVLKSNEALLSDDVARGLPFESIPPNVSLRSFYVMHNAKRRLESLCPSTVSCADILAFAARDAVYLSGGPEWNVAGGRQDGLVSRISDTNHLPPPTFNLSQLRAHTLGFAHCSSFKGKIRRFSATEEIDPAMNQSFAAKLRQICPLHNTDRSAGVGLDPTPNVFDNRFFKELQRGRGVLASDKALLATT</sequence>
<feature type="binding site" evidence="10">
    <location>
        <position position="347"/>
    </location>
    <ligand>
        <name>Ca(2+)</name>
        <dbReference type="ChEBI" id="CHEBI:29108"/>
        <label>2</label>
    </ligand>
</feature>
<dbReference type="PROSITE" id="PS50873">
    <property type="entry name" value="PEROXIDASE_4"/>
    <property type="match status" value="1"/>
</dbReference>
<dbReference type="GO" id="GO:0046872">
    <property type="term" value="F:metal ion binding"/>
    <property type="evidence" value="ECO:0007669"/>
    <property type="project" value="UniProtKB-UniRule"/>
</dbReference>
<feature type="domain" description="Plant heme peroxidase family profile" evidence="13">
    <location>
        <begin position="1"/>
        <end position="376"/>
    </location>
</feature>
<gene>
    <name evidence="14" type="ORF">OSB04_025716</name>
</gene>
<dbReference type="AlphaFoldDB" id="A0AA38SQ77"/>
<dbReference type="Gene3D" id="1.10.520.10">
    <property type="match status" value="2"/>
</dbReference>
<keyword evidence="8 10" id="KW-0408">Iron</keyword>
<comment type="catalytic activity">
    <reaction evidence="1 12">
        <text>2 a phenolic donor + H2O2 = 2 a phenolic radical donor + 2 H2O</text>
        <dbReference type="Rhea" id="RHEA:56136"/>
        <dbReference type="ChEBI" id="CHEBI:15377"/>
        <dbReference type="ChEBI" id="CHEBI:16240"/>
        <dbReference type="ChEBI" id="CHEBI:139520"/>
        <dbReference type="ChEBI" id="CHEBI:139521"/>
        <dbReference type="EC" id="1.11.1.7"/>
    </reaction>
</comment>
<feature type="binding site" evidence="10">
    <location>
        <position position="345"/>
    </location>
    <ligand>
        <name>Ca(2+)</name>
        <dbReference type="ChEBI" id="CHEBI:29108"/>
        <label>2</label>
    </ligand>
</feature>
<evidence type="ECO:0000256" key="4">
    <source>
        <dbReference type="ARBA" id="ARBA00022617"/>
    </source>
</evidence>
<dbReference type="GO" id="GO:0006979">
    <property type="term" value="P:response to oxidative stress"/>
    <property type="evidence" value="ECO:0007669"/>
    <property type="project" value="UniProtKB-UniRule"/>
</dbReference>
<dbReference type="EMBL" id="JARYMX010000006">
    <property type="protein sequence ID" value="KAJ9546009.1"/>
    <property type="molecule type" value="Genomic_DNA"/>
</dbReference>
<dbReference type="EC" id="1.11.1.7" evidence="2 12"/>
<comment type="cofactor">
    <cofactor evidence="10 12">
        <name>Ca(2+)</name>
        <dbReference type="ChEBI" id="CHEBI:29108"/>
    </cofactor>
    <text evidence="10 12">Binds 2 calcium ions per subunit.</text>
</comment>
<keyword evidence="7 12" id="KW-0560">Oxidoreductase</keyword>
<dbReference type="InterPro" id="IPR019794">
    <property type="entry name" value="Peroxidases_AS"/>
</dbReference>
<name>A0AA38SQ77_9ASTR</name>
<comment type="caution">
    <text evidence="14">The sequence shown here is derived from an EMBL/GenBank/DDBJ whole genome shotgun (WGS) entry which is preliminary data.</text>
</comment>
<dbReference type="InterPro" id="IPR000823">
    <property type="entry name" value="Peroxidase_pln"/>
</dbReference>
<comment type="cofactor">
    <cofactor evidence="10 12">
        <name>heme b</name>
        <dbReference type="ChEBI" id="CHEBI:60344"/>
    </cofactor>
    <text evidence="10 12">Binds 1 heme b (iron(II)-protoporphyrin IX) group per subunit.</text>
</comment>
<dbReference type="SUPFAM" id="SSF48113">
    <property type="entry name" value="Heme-dependent peroxidases"/>
    <property type="match status" value="2"/>
</dbReference>
<evidence type="ECO:0000313" key="15">
    <source>
        <dbReference type="Proteomes" id="UP001172457"/>
    </source>
</evidence>
<dbReference type="PRINTS" id="PR00461">
    <property type="entry name" value="PLPEROXIDASE"/>
</dbReference>
<evidence type="ECO:0000256" key="11">
    <source>
        <dbReference type="PIRSR" id="PIRSR600823-5"/>
    </source>
</evidence>
<dbReference type="Proteomes" id="UP001172457">
    <property type="component" value="Chromosome 6"/>
</dbReference>
<evidence type="ECO:0000256" key="3">
    <source>
        <dbReference type="ARBA" id="ARBA00022559"/>
    </source>
</evidence>
<feature type="binding site" evidence="10">
    <location>
        <position position="293"/>
    </location>
    <ligand>
        <name>Ca(2+)</name>
        <dbReference type="ChEBI" id="CHEBI:29108"/>
        <label>2</label>
    </ligand>
</feature>